<reference evidence="2 3" key="1">
    <citation type="journal article" date="2014" name="Agronomy (Basel)">
        <title>A Draft Genome Sequence for Ensete ventricosum, the Drought-Tolerant Tree Against Hunger.</title>
        <authorList>
            <person name="Harrison J."/>
            <person name="Moore K.A."/>
            <person name="Paszkiewicz K."/>
            <person name="Jones T."/>
            <person name="Grant M."/>
            <person name="Ambacheew D."/>
            <person name="Muzemil S."/>
            <person name="Studholme D.J."/>
        </authorList>
    </citation>
    <scope>NUCLEOTIDE SEQUENCE [LARGE SCALE GENOMIC DNA]</scope>
</reference>
<protein>
    <submittedName>
        <fullName evidence="2">Uncharacterized protein</fullName>
    </submittedName>
</protein>
<sequence>MMPGSASSRTSKSRSRTSATNPTSAFFKNRPASYRQPQPPKFLFLFRSFILDVASFSPHGENKSGRQEITAGD</sequence>
<feature type="compositionally biased region" description="Low complexity" evidence="1">
    <location>
        <begin position="1"/>
        <end position="20"/>
    </location>
</feature>
<organism evidence="2 3">
    <name type="scientific">Ensete ventricosum</name>
    <name type="common">Abyssinian banana</name>
    <name type="synonym">Musa ensete</name>
    <dbReference type="NCBI Taxonomy" id="4639"/>
    <lineage>
        <taxon>Eukaryota</taxon>
        <taxon>Viridiplantae</taxon>
        <taxon>Streptophyta</taxon>
        <taxon>Embryophyta</taxon>
        <taxon>Tracheophyta</taxon>
        <taxon>Spermatophyta</taxon>
        <taxon>Magnoliopsida</taxon>
        <taxon>Liliopsida</taxon>
        <taxon>Zingiberales</taxon>
        <taxon>Musaceae</taxon>
        <taxon>Ensete</taxon>
    </lineage>
</organism>
<evidence type="ECO:0000313" key="3">
    <source>
        <dbReference type="Proteomes" id="UP000287651"/>
    </source>
</evidence>
<evidence type="ECO:0000256" key="1">
    <source>
        <dbReference type="SAM" id="MobiDB-lite"/>
    </source>
</evidence>
<dbReference type="EMBL" id="AMZH03027009">
    <property type="protein sequence ID" value="RRT34338.1"/>
    <property type="molecule type" value="Genomic_DNA"/>
</dbReference>
<proteinExistence type="predicted"/>
<feature type="region of interest" description="Disordered" evidence="1">
    <location>
        <begin position="1"/>
        <end position="36"/>
    </location>
</feature>
<name>A0A426X4F3_ENSVE</name>
<accession>A0A426X4F3</accession>
<dbReference type="Proteomes" id="UP000287651">
    <property type="component" value="Unassembled WGS sequence"/>
</dbReference>
<dbReference type="AlphaFoldDB" id="A0A426X4F3"/>
<comment type="caution">
    <text evidence="2">The sequence shown here is derived from an EMBL/GenBank/DDBJ whole genome shotgun (WGS) entry which is preliminary data.</text>
</comment>
<evidence type="ECO:0000313" key="2">
    <source>
        <dbReference type="EMBL" id="RRT34338.1"/>
    </source>
</evidence>
<gene>
    <name evidence="2" type="ORF">B296_00047251</name>
</gene>